<accession>G7ZIK6</accession>
<keyword evidence="3" id="KW-1185">Reference proteome</keyword>
<evidence type="ECO:0000313" key="2">
    <source>
        <dbReference type="EMBL" id="CBS91456.1"/>
    </source>
</evidence>
<reference evidence="3" key="1">
    <citation type="journal article" date="2011" name="PLoS Genet.">
        <title>Azospirillum genomes reveal transition of bacteria from aquatic to terrestrial environments.</title>
        <authorList>
            <person name="Wisniewski-Dye F."/>
            <person name="Borziak K."/>
            <person name="Khalsa-Moyers G."/>
            <person name="Alexandre G."/>
            <person name="Sukharnikov L.O."/>
            <person name="Wuichet K."/>
            <person name="Hurst G.B."/>
            <person name="McDonald W.H."/>
            <person name="Robertson J.S."/>
            <person name="Barbe V."/>
            <person name="Calteau A."/>
            <person name="Rouy Z."/>
            <person name="Mangenot S."/>
            <person name="Prigent-Combaret C."/>
            <person name="Normand P."/>
            <person name="Boyer M."/>
            <person name="Siguier P."/>
            <person name="Dessaux Y."/>
            <person name="Elmerich C."/>
            <person name="Condemine G."/>
            <person name="Krishnen G."/>
            <person name="Kennedy I."/>
            <person name="Paterson A.H."/>
            <person name="Gonzalez V."/>
            <person name="Mavingui P."/>
            <person name="Zhulin I.B."/>
        </authorList>
    </citation>
    <scope>NUCLEOTIDE SEQUENCE [LARGE SCALE GENOMIC DNA]</scope>
    <source>
        <strain evidence="3">4B</strain>
    </source>
</reference>
<feature type="region of interest" description="Disordered" evidence="1">
    <location>
        <begin position="46"/>
        <end position="66"/>
    </location>
</feature>
<keyword evidence="2" id="KW-0614">Plasmid</keyword>
<dbReference type="EMBL" id="FQ311874">
    <property type="protein sequence ID" value="CBS91456.1"/>
    <property type="molecule type" value="Genomic_DNA"/>
</dbReference>
<evidence type="ECO:0000313" key="3">
    <source>
        <dbReference type="Proteomes" id="UP000005667"/>
    </source>
</evidence>
<name>G7ZIK6_AZOL4</name>
<feature type="compositionally biased region" description="Basic and acidic residues" evidence="1">
    <location>
        <begin position="51"/>
        <end position="66"/>
    </location>
</feature>
<evidence type="ECO:0000256" key="1">
    <source>
        <dbReference type="SAM" id="MobiDB-lite"/>
    </source>
</evidence>
<organism evidence="2 3">
    <name type="scientific">Azospirillum lipoferum (strain 4B)</name>
    <dbReference type="NCBI Taxonomy" id="862719"/>
    <lineage>
        <taxon>Bacteria</taxon>
        <taxon>Pseudomonadati</taxon>
        <taxon>Pseudomonadota</taxon>
        <taxon>Alphaproteobacteria</taxon>
        <taxon>Rhodospirillales</taxon>
        <taxon>Azospirillaceae</taxon>
        <taxon>Azospirillum</taxon>
    </lineage>
</organism>
<sequence>MPSSVTSPACLALWTASERSVHVTLSPMICTRVLPNLKQVSLAVSIKSTRHPGEQRGADRSRDRCR</sequence>
<gene>
    <name evidence="2" type="ordered locus">AZOLI_p60033</name>
</gene>
<protein>
    <submittedName>
        <fullName evidence="2">Uncharacterized protein</fullName>
    </submittedName>
</protein>
<dbReference type="HOGENOM" id="CLU_2821818_0_0_5"/>
<dbReference type="Proteomes" id="UP000005667">
    <property type="component" value="Plasmid AZO_p6"/>
</dbReference>
<geneLocation type="plasmid" evidence="2 3">
    <name>AZO_p6</name>
</geneLocation>
<dbReference type="AlphaFoldDB" id="G7ZIK6"/>
<proteinExistence type="predicted"/>
<dbReference type="KEGG" id="ali:AZOLI_p60033"/>